<keyword evidence="6" id="KW-0677">Repeat</keyword>
<evidence type="ECO:0000259" key="14">
    <source>
        <dbReference type="PROSITE" id="PS50035"/>
    </source>
</evidence>
<dbReference type="InterPro" id="IPR022924">
    <property type="entry name" value="Cardiolipin_synthase"/>
</dbReference>
<protein>
    <recommendedName>
        <fullName evidence="12">Cardiolipin synthase</fullName>
        <ecNumber evidence="12">2.7.8.-</ecNumber>
    </recommendedName>
</protein>
<keyword evidence="10" id="KW-0594">Phospholipid biosynthesis</keyword>
<dbReference type="GO" id="GO:0005886">
    <property type="term" value="C:plasma membrane"/>
    <property type="evidence" value="ECO:0007669"/>
    <property type="project" value="UniProtKB-SubCell"/>
</dbReference>
<feature type="transmembrane region" description="Helical" evidence="13">
    <location>
        <begin position="42"/>
        <end position="63"/>
    </location>
</feature>
<keyword evidence="9 13" id="KW-0472">Membrane</keyword>
<evidence type="ECO:0000256" key="8">
    <source>
        <dbReference type="ARBA" id="ARBA00023098"/>
    </source>
</evidence>
<dbReference type="InterPro" id="IPR025202">
    <property type="entry name" value="PLD-like_dom"/>
</dbReference>
<dbReference type="PANTHER" id="PTHR21248:SF22">
    <property type="entry name" value="PHOSPHOLIPASE D"/>
    <property type="match status" value="1"/>
</dbReference>
<dbReference type="InterPro" id="IPR027379">
    <property type="entry name" value="CLS_N"/>
</dbReference>
<accession>A0A8D5FGE8</accession>
<name>A0A8D5FGE8_9BACT</name>
<evidence type="ECO:0000256" key="2">
    <source>
        <dbReference type="ARBA" id="ARBA00022475"/>
    </source>
</evidence>
<proteinExistence type="inferred from homology"/>
<dbReference type="EMBL" id="AP024086">
    <property type="protein sequence ID" value="BCL60166.1"/>
    <property type="molecule type" value="Genomic_DNA"/>
</dbReference>
<keyword evidence="16" id="KW-1185">Reference proteome</keyword>
<evidence type="ECO:0000256" key="13">
    <source>
        <dbReference type="SAM" id="Phobius"/>
    </source>
</evidence>
<reference evidence="15" key="1">
    <citation type="submission" date="2020-09" db="EMBL/GenBank/DDBJ databases">
        <title>Desulfogranum mesoprofundum gen. nov., sp. nov., a novel mesophilic, sulfate-reducing chemolithoautotroph isolated from a deep-sea hydrothermal vent chimney in the Suiyo Seamount.</title>
        <authorList>
            <person name="Hashimoto Y."/>
            <person name="Nakagawa S."/>
        </authorList>
    </citation>
    <scope>NUCLEOTIDE SEQUENCE</scope>
    <source>
        <strain evidence="15">KT2</strain>
    </source>
</reference>
<dbReference type="Proteomes" id="UP000826725">
    <property type="component" value="Chromosome"/>
</dbReference>
<dbReference type="InterPro" id="IPR001736">
    <property type="entry name" value="PLipase_D/transphosphatidylase"/>
</dbReference>
<dbReference type="CDD" id="cd09158">
    <property type="entry name" value="PLDc_EcCLS_like_2"/>
    <property type="match status" value="1"/>
</dbReference>
<keyword evidence="2" id="KW-1003">Cell membrane</keyword>
<evidence type="ECO:0000256" key="11">
    <source>
        <dbReference type="ARBA" id="ARBA00023264"/>
    </source>
</evidence>
<evidence type="ECO:0000256" key="4">
    <source>
        <dbReference type="ARBA" id="ARBA00022679"/>
    </source>
</evidence>
<evidence type="ECO:0000256" key="7">
    <source>
        <dbReference type="ARBA" id="ARBA00022989"/>
    </source>
</evidence>
<keyword evidence="8" id="KW-0443">Lipid metabolism</keyword>
<dbReference type="EC" id="2.7.8.-" evidence="12"/>
<dbReference type="AlphaFoldDB" id="A0A8D5FGE8"/>
<dbReference type="KEGG" id="dbk:DGMP_08590"/>
<comment type="subcellular location">
    <subcellularLocation>
        <location evidence="1">Cell membrane</location>
        <topology evidence="1">Multi-pass membrane protein</topology>
    </subcellularLocation>
</comment>
<keyword evidence="5 13" id="KW-0812">Transmembrane</keyword>
<evidence type="ECO:0000256" key="9">
    <source>
        <dbReference type="ARBA" id="ARBA00023136"/>
    </source>
</evidence>
<evidence type="ECO:0000256" key="5">
    <source>
        <dbReference type="ARBA" id="ARBA00022692"/>
    </source>
</evidence>
<keyword evidence="11" id="KW-1208">Phospholipid metabolism</keyword>
<evidence type="ECO:0000256" key="1">
    <source>
        <dbReference type="ARBA" id="ARBA00004651"/>
    </source>
</evidence>
<dbReference type="Pfam" id="PF13091">
    <property type="entry name" value="PLDc_2"/>
    <property type="match status" value="2"/>
</dbReference>
<dbReference type="PANTHER" id="PTHR21248">
    <property type="entry name" value="CARDIOLIPIN SYNTHASE"/>
    <property type="match status" value="1"/>
</dbReference>
<organism evidence="15 16">
    <name type="scientific">Desulfomarina profundi</name>
    <dbReference type="NCBI Taxonomy" id="2772557"/>
    <lineage>
        <taxon>Bacteria</taxon>
        <taxon>Pseudomonadati</taxon>
        <taxon>Thermodesulfobacteriota</taxon>
        <taxon>Desulfobulbia</taxon>
        <taxon>Desulfobulbales</taxon>
        <taxon>Desulfobulbaceae</taxon>
        <taxon>Desulfomarina</taxon>
    </lineage>
</organism>
<evidence type="ECO:0000313" key="15">
    <source>
        <dbReference type="EMBL" id="BCL60166.1"/>
    </source>
</evidence>
<evidence type="ECO:0000256" key="12">
    <source>
        <dbReference type="NCBIfam" id="TIGR04265"/>
    </source>
</evidence>
<dbReference type="RefSeq" id="WP_228856328.1">
    <property type="nucleotide sequence ID" value="NZ_AP024086.1"/>
</dbReference>
<dbReference type="NCBIfam" id="TIGR04265">
    <property type="entry name" value="bac_cardiolipin"/>
    <property type="match status" value="1"/>
</dbReference>
<evidence type="ECO:0000256" key="10">
    <source>
        <dbReference type="ARBA" id="ARBA00023209"/>
    </source>
</evidence>
<keyword evidence="3" id="KW-0444">Lipid biosynthesis</keyword>
<feature type="domain" description="PLD phosphodiesterase" evidence="14">
    <location>
        <begin position="414"/>
        <end position="441"/>
    </location>
</feature>
<dbReference type="CDD" id="cd09152">
    <property type="entry name" value="PLDc_EcCLS_like_1"/>
    <property type="match status" value="1"/>
</dbReference>
<dbReference type="PROSITE" id="PS50035">
    <property type="entry name" value="PLD"/>
    <property type="match status" value="2"/>
</dbReference>
<dbReference type="GO" id="GO:0008808">
    <property type="term" value="F:cardiolipin synthase activity"/>
    <property type="evidence" value="ECO:0007669"/>
    <property type="project" value="UniProtKB-UniRule"/>
</dbReference>
<dbReference type="SMART" id="SM00155">
    <property type="entry name" value="PLDc"/>
    <property type="match status" value="2"/>
</dbReference>
<dbReference type="InterPro" id="IPR030840">
    <property type="entry name" value="CL_synthase_A"/>
</dbReference>
<sequence length="501" mass="56696">MTIPEPHWSYSIYSTSLLLADFFIRITLSLRVIMRKRPYGVSLAWLIVILLIPFIGGIFYLLFGENRIPERRSERARVSYNQYQHWLKSLRARAPVSWEHLNPECEPLHRQAETLIGIPAMAGNRLQLIDNPEDILTSILKDIDQSRSTCHLQFYIWEEGGRVDRIAHALIRAASRGVTCRVLLDSIGSRHFLKSKTATSLKNAGVKIQESLPAGLFMVFFSRIDIRNHRKIVVIDGDVAYTGSQNMVDPDVFKIDAGVGNWVDTMVRVEGPVVESLAGTFISDWFLEADVGQFRSRSIIEDVETVRRVGDIRQRPIVGESAVQIVPSGPGFAPEAIHTLLLTTIYAARHELIMTTPYFIPDEPLLMALKAAAQRGVDVKIIVPEKNDSVLVKYASRARYEELTESGVKIYLFRGGLLHSKTITVDGDLSLFGSVNLDMRSFWLNFEATLFIYCRNFTQDLHAVQMGYLNQSHEIETTSFADRTIVEKFKENLSLLVSPLL</sequence>
<feature type="transmembrane region" description="Helical" evidence="13">
    <location>
        <begin position="12"/>
        <end position="30"/>
    </location>
</feature>
<evidence type="ECO:0000256" key="3">
    <source>
        <dbReference type="ARBA" id="ARBA00022516"/>
    </source>
</evidence>
<feature type="domain" description="PLD phosphodiesterase" evidence="14">
    <location>
        <begin position="224"/>
        <end position="251"/>
    </location>
</feature>
<gene>
    <name evidence="15" type="primary">clsA</name>
    <name evidence="15" type="ORF">DGMP_08590</name>
</gene>
<keyword evidence="7 13" id="KW-1133">Transmembrane helix</keyword>
<dbReference type="GO" id="GO:0032049">
    <property type="term" value="P:cardiolipin biosynthetic process"/>
    <property type="evidence" value="ECO:0007669"/>
    <property type="project" value="UniProtKB-UniRule"/>
</dbReference>
<evidence type="ECO:0000256" key="6">
    <source>
        <dbReference type="ARBA" id="ARBA00022737"/>
    </source>
</evidence>
<dbReference type="Pfam" id="PF13396">
    <property type="entry name" value="PLDc_N"/>
    <property type="match status" value="1"/>
</dbReference>
<keyword evidence="4" id="KW-0808">Transferase</keyword>
<dbReference type="HAMAP" id="MF_00190">
    <property type="entry name" value="Cardiolipin_synth_ClsA"/>
    <property type="match status" value="1"/>
</dbReference>
<evidence type="ECO:0000313" key="16">
    <source>
        <dbReference type="Proteomes" id="UP000826725"/>
    </source>
</evidence>